<keyword evidence="3" id="KW-1185">Reference proteome</keyword>
<proteinExistence type="predicted"/>
<name>L0DIF4_SINAD</name>
<dbReference type="STRING" id="886293.Sinac_4451"/>
<dbReference type="EMBL" id="CP003364">
    <property type="protein sequence ID" value="AGA28640.1"/>
    <property type="molecule type" value="Genomic_DNA"/>
</dbReference>
<dbReference type="PROSITE" id="PS50943">
    <property type="entry name" value="HTH_CROC1"/>
    <property type="match status" value="1"/>
</dbReference>
<dbReference type="InterPro" id="IPR010982">
    <property type="entry name" value="Lambda_DNA-bd_dom_sf"/>
</dbReference>
<dbReference type="CDD" id="cd00093">
    <property type="entry name" value="HTH_XRE"/>
    <property type="match status" value="1"/>
</dbReference>
<dbReference type="OrthoDB" id="5738376at2"/>
<dbReference type="Pfam" id="PF01381">
    <property type="entry name" value="HTH_3"/>
    <property type="match status" value="1"/>
</dbReference>
<gene>
    <name evidence="2" type="ordered locus">Sinac_4451</name>
</gene>
<reference evidence="2 3" key="1">
    <citation type="submission" date="2012-02" db="EMBL/GenBank/DDBJ databases">
        <title>Complete sequence of chromosome of Singulisphaera acidiphila DSM 18658.</title>
        <authorList>
            <consortium name="US DOE Joint Genome Institute (JGI-PGF)"/>
            <person name="Lucas S."/>
            <person name="Copeland A."/>
            <person name="Lapidus A."/>
            <person name="Glavina del Rio T."/>
            <person name="Dalin E."/>
            <person name="Tice H."/>
            <person name="Bruce D."/>
            <person name="Goodwin L."/>
            <person name="Pitluck S."/>
            <person name="Peters L."/>
            <person name="Ovchinnikova G."/>
            <person name="Chertkov O."/>
            <person name="Kyrpides N."/>
            <person name="Mavromatis K."/>
            <person name="Ivanova N."/>
            <person name="Brettin T."/>
            <person name="Detter J.C."/>
            <person name="Han C."/>
            <person name="Larimer F."/>
            <person name="Land M."/>
            <person name="Hauser L."/>
            <person name="Markowitz V."/>
            <person name="Cheng J.-F."/>
            <person name="Hugenholtz P."/>
            <person name="Woyke T."/>
            <person name="Wu D."/>
            <person name="Tindall B."/>
            <person name="Pomrenke H."/>
            <person name="Brambilla E."/>
            <person name="Klenk H.-P."/>
            <person name="Eisen J.A."/>
        </authorList>
    </citation>
    <scope>NUCLEOTIDE SEQUENCE [LARGE SCALE GENOMIC DNA]</scope>
    <source>
        <strain evidence="3">ATCC BAA-1392 / DSM 18658 / VKM B-2454 / MOB10</strain>
    </source>
</reference>
<accession>L0DIF4</accession>
<dbReference type="Gene3D" id="1.10.260.40">
    <property type="entry name" value="lambda repressor-like DNA-binding domains"/>
    <property type="match status" value="1"/>
</dbReference>
<dbReference type="RefSeq" id="WP_015247756.1">
    <property type="nucleotide sequence ID" value="NC_019892.1"/>
</dbReference>
<organism evidence="2 3">
    <name type="scientific">Singulisphaera acidiphila (strain ATCC BAA-1392 / DSM 18658 / VKM B-2454 / MOB10)</name>
    <dbReference type="NCBI Taxonomy" id="886293"/>
    <lineage>
        <taxon>Bacteria</taxon>
        <taxon>Pseudomonadati</taxon>
        <taxon>Planctomycetota</taxon>
        <taxon>Planctomycetia</taxon>
        <taxon>Isosphaerales</taxon>
        <taxon>Isosphaeraceae</taxon>
        <taxon>Singulisphaera</taxon>
    </lineage>
</organism>
<evidence type="ECO:0000313" key="2">
    <source>
        <dbReference type="EMBL" id="AGA28640.1"/>
    </source>
</evidence>
<evidence type="ECO:0000259" key="1">
    <source>
        <dbReference type="PROSITE" id="PS50943"/>
    </source>
</evidence>
<dbReference type="KEGG" id="saci:Sinac_4451"/>
<protein>
    <submittedName>
        <fullName evidence="2">Helix-turn-helix protein</fullName>
    </submittedName>
</protein>
<dbReference type="InterPro" id="IPR001387">
    <property type="entry name" value="Cro/C1-type_HTH"/>
</dbReference>
<sequence>MDKHKLKALEAAGFKVATVAEFLGLTDAEEKLVEIRLSLSRAIRDARMAKKWTQRDLAKAIRSSQPRVAKIESAAADVTVDLMLKALFTVDGQWPSKPPKVKPVVKRKAKAKIVE</sequence>
<feature type="domain" description="HTH cro/C1-type" evidence="1">
    <location>
        <begin position="43"/>
        <end position="85"/>
    </location>
</feature>
<dbReference type="SUPFAM" id="SSF47413">
    <property type="entry name" value="lambda repressor-like DNA-binding domains"/>
    <property type="match status" value="1"/>
</dbReference>
<dbReference type="SMART" id="SM00530">
    <property type="entry name" value="HTH_XRE"/>
    <property type="match status" value="1"/>
</dbReference>
<dbReference type="Proteomes" id="UP000010798">
    <property type="component" value="Chromosome"/>
</dbReference>
<dbReference type="HOGENOM" id="CLU_156612_0_0_0"/>
<evidence type="ECO:0000313" key="3">
    <source>
        <dbReference type="Proteomes" id="UP000010798"/>
    </source>
</evidence>
<dbReference type="AlphaFoldDB" id="L0DIF4"/>
<dbReference type="GO" id="GO:0003677">
    <property type="term" value="F:DNA binding"/>
    <property type="evidence" value="ECO:0007669"/>
    <property type="project" value="InterPro"/>
</dbReference>
<dbReference type="eggNOG" id="COG1396">
    <property type="taxonomic scope" value="Bacteria"/>
</dbReference>